<dbReference type="Proteomes" id="UP000002195">
    <property type="component" value="Unassembled WGS sequence"/>
</dbReference>
<dbReference type="EMBL" id="AAFI02000085">
    <property type="protein sequence ID" value="EAL64373.1"/>
    <property type="molecule type" value="Genomic_DNA"/>
</dbReference>
<evidence type="ECO:0000256" key="1">
    <source>
        <dbReference type="SAM" id="MobiDB-lite"/>
    </source>
</evidence>
<dbReference type="HOGENOM" id="CLU_651224_0_0_1"/>
<reference evidence="4 5" key="1">
    <citation type="journal article" date="2005" name="Nature">
        <title>The genome of the social amoeba Dictyostelium discoideum.</title>
        <authorList>
            <consortium name="The Dictyostelium discoideum Sequencing Consortium"/>
            <person name="Eichinger L."/>
            <person name="Pachebat J.A."/>
            <person name="Glockner G."/>
            <person name="Rajandream M.A."/>
            <person name="Sucgang R."/>
            <person name="Berriman M."/>
            <person name="Song J."/>
            <person name="Olsen R."/>
            <person name="Szafranski K."/>
            <person name="Xu Q."/>
            <person name="Tunggal B."/>
            <person name="Kummerfeld S."/>
            <person name="Madera M."/>
            <person name="Konfortov B.A."/>
            <person name="Rivero F."/>
            <person name="Bankier A.T."/>
            <person name="Lehmann R."/>
            <person name="Hamlin N."/>
            <person name="Davies R."/>
            <person name="Gaudet P."/>
            <person name="Fey P."/>
            <person name="Pilcher K."/>
            <person name="Chen G."/>
            <person name="Saunders D."/>
            <person name="Sodergren E."/>
            <person name="Davis P."/>
            <person name="Kerhornou A."/>
            <person name="Nie X."/>
            <person name="Hall N."/>
            <person name="Anjard C."/>
            <person name="Hemphill L."/>
            <person name="Bason N."/>
            <person name="Farbrother P."/>
            <person name="Desany B."/>
            <person name="Just E."/>
            <person name="Morio T."/>
            <person name="Rost R."/>
            <person name="Churcher C."/>
            <person name="Cooper J."/>
            <person name="Haydock S."/>
            <person name="van Driessche N."/>
            <person name="Cronin A."/>
            <person name="Goodhead I."/>
            <person name="Muzny D."/>
            <person name="Mourier T."/>
            <person name="Pain A."/>
            <person name="Lu M."/>
            <person name="Harper D."/>
            <person name="Lindsay R."/>
            <person name="Hauser H."/>
            <person name="James K."/>
            <person name="Quiles M."/>
            <person name="Madan Babu M."/>
            <person name="Saito T."/>
            <person name="Buchrieser C."/>
            <person name="Wardroper A."/>
            <person name="Felder M."/>
            <person name="Thangavelu M."/>
            <person name="Johnson D."/>
            <person name="Knights A."/>
            <person name="Loulseged H."/>
            <person name="Mungall K."/>
            <person name="Oliver K."/>
            <person name="Price C."/>
            <person name="Quail M.A."/>
            <person name="Urushihara H."/>
            <person name="Hernandez J."/>
            <person name="Rabbinowitsch E."/>
            <person name="Steffen D."/>
            <person name="Sanders M."/>
            <person name="Ma J."/>
            <person name="Kohara Y."/>
            <person name="Sharp S."/>
            <person name="Simmonds M."/>
            <person name="Spiegler S."/>
            <person name="Tivey A."/>
            <person name="Sugano S."/>
            <person name="White B."/>
            <person name="Walker D."/>
            <person name="Woodward J."/>
            <person name="Winckler T."/>
            <person name="Tanaka Y."/>
            <person name="Shaulsky G."/>
            <person name="Schleicher M."/>
            <person name="Weinstock G."/>
            <person name="Rosenthal A."/>
            <person name="Cox E.C."/>
            <person name="Chisholm R.L."/>
            <person name="Gibbs R."/>
            <person name="Loomis W.F."/>
            <person name="Platzer M."/>
            <person name="Kay R.R."/>
            <person name="Williams J."/>
            <person name="Dear P.H."/>
            <person name="Noegel A.A."/>
            <person name="Barrell B."/>
            <person name="Kuspa A."/>
        </authorList>
    </citation>
    <scope>NUCLEOTIDE SEQUENCE [LARGE SCALE GENOMIC DNA]</scope>
    <source>
        <strain evidence="4 5">AX4</strain>
    </source>
</reference>
<organism evidence="4 5">
    <name type="scientific">Dictyostelium discoideum</name>
    <name type="common">Social amoeba</name>
    <dbReference type="NCBI Taxonomy" id="44689"/>
    <lineage>
        <taxon>Eukaryota</taxon>
        <taxon>Amoebozoa</taxon>
        <taxon>Evosea</taxon>
        <taxon>Eumycetozoa</taxon>
        <taxon>Dictyostelia</taxon>
        <taxon>Dictyosteliales</taxon>
        <taxon>Dictyosteliaceae</taxon>
        <taxon>Dictyostelium</taxon>
    </lineage>
</organism>
<keyword evidence="2" id="KW-0732">Signal</keyword>
<dbReference type="PaxDb" id="44689-DDB0305097"/>
<protein>
    <recommendedName>
        <fullName evidence="3">CMP/dCMP-type deaminase domain-containing protein</fullName>
    </recommendedName>
</protein>
<keyword evidence="5" id="KW-1185">Reference proteome</keyword>
<proteinExistence type="predicted"/>
<dbReference type="GeneID" id="8625482"/>
<evidence type="ECO:0000313" key="4">
    <source>
        <dbReference type="EMBL" id="EAL64373.1"/>
    </source>
</evidence>
<dbReference type="RefSeq" id="XP_637885.1">
    <property type="nucleotide sequence ID" value="XM_632793.1"/>
</dbReference>
<dbReference type="KEGG" id="ddi:DDB_G0286161"/>
<dbReference type="dictyBase" id="DDB_G0286161"/>
<feature type="compositionally biased region" description="Basic residues" evidence="1">
    <location>
        <begin position="388"/>
        <end position="401"/>
    </location>
</feature>
<dbReference type="GO" id="GO:0052717">
    <property type="term" value="F:tRNA-specific adenosine-34 deaminase activity"/>
    <property type="evidence" value="ECO:0000318"/>
    <property type="project" value="GO_Central"/>
</dbReference>
<dbReference type="InterPro" id="IPR016193">
    <property type="entry name" value="Cytidine_deaminase-like"/>
</dbReference>
<dbReference type="PANTHER" id="PTHR11079:SF171">
    <property type="entry name" value="CMP_DCMP-TYPE DEAMINASE DOMAIN-CONTAINING PROTEIN"/>
    <property type="match status" value="1"/>
</dbReference>
<feature type="compositionally biased region" description="Basic residues" evidence="1">
    <location>
        <begin position="308"/>
        <end position="321"/>
    </location>
</feature>
<feature type="domain" description="CMP/dCMP-type deaminase" evidence="3">
    <location>
        <begin position="66"/>
        <end position="174"/>
    </location>
</feature>
<dbReference type="AlphaFoldDB" id="Q54M63"/>
<evidence type="ECO:0000259" key="3">
    <source>
        <dbReference type="PROSITE" id="PS51747"/>
    </source>
</evidence>
<accession>Q54M63</accession>
<feature type="compositionally biased region" description="Basic and acidic residues" evidence="1">
    <location>
        <begin position="263"/>
        <end position="279"/>
    </location>
</feature>
<feature type="compositionally biased region" description="Low complexity" evidence="1">
    <location>
        <begin position="329"/>
        <end position="338"/>
    </location>
</feature>
<feature type="chain" id="PRO_5004249645" description="CMP/dCMP-type deaminase domain-containing protein" evidence="2">
    <location>
        <begin position="24"/>
        <end position="422"/>
    </location>
</feature>
<dbReference type="Gene3D" id="3.40.140.10">
    <property type="entry name" value="Cytidine Deaminase, domain 2"/>
    <property type="match status" value="1"/>
</dbReference>
<dbReference type="eggNOG" id="ENOG502RHHG">
    <property type="taxonomic scope" value="Eukaryota"/>
</dbReference>
<dbReference type="InParanoid" id="Q54M63"/>
<dbReference type="GO" id="GO:0002100">
    <property type="term" value="P:tRNA wobble adenosine to inosine editing"/>
    <property type="evidence" value="ECO:0000318"/>
    <property type="project" value="GO_Central"/>
</dbReference>
<feature type="region of interest" description="Disordered" evidence="1">
    <location>
        <begin position="229"/>
        <end position="283"/>
    </location>
</feature>
<comment type="caution">
    <text evidence="4">The sequence shown here is derived from an EMBL/GenBank/DDBJ whole genome shotgun (WGS) entry which is preliminary data.</text>
</comment>
<dbReference type="SMR" id="Q54M63"/>
<dbReference type="PROSITE" id="PS51747">
    <property type="entry name" value="CYT_DCMP_DEAMINASES_2"/>
    <property type="match status" value="1"/>
</dbReference>
<dbReference type="VEuPathDB" id="AmoebaDB:DDB_G0286161"/>
<dbReference type="CDD" id="cd01285">
    <property type="entry name" value="nucleoside_deaminase"/>
    <property type="match status" value="1"/>
</dbReference>
<sequence>MKKQIFFIILLFTFLFFINNIESKNNSVLGNCEKNQTAKYKKISSKYGNEEIKEITTNQLSKDQLEKHEMFMKIALEIAIKSKVKFVSIIVSPDDRVLCSGIFSKENAILHSELVAITNCSSSHKMVTFENHTIYSTAEPDSLSSSAIVWARFKQVVYGSSIKHLYCNACFSSLPIDSTYIFSRGYGIGVENIQLVAGVLQDQTDANFGSYCNSSISSVYKTNPQCKCKNPKLSKENTNNNDDGDDDNKNHHRRHSQNNEIDVDTKNERNQHHHDKDDSIDNFFDEIKSDDDFDKRIESGKQAEKSKNKEKKKHHSHHHSHTSKDGRSRTSTSTSISGNGHATASASASSSSSSTSFSHSSSSNDHHHKKDKSNKNKDNKEKGDKKDKKDKKEKKDKKKDKKDKSTSVEEEINTLKVEKNSI</sequence>
<name>Q54M63_DICDI</name>
<evidence type="ECO:0000313" key="5">
    <source>
        <dbReference type="Proteomes" id="UP000002195"/>
    </source>
</evidence>
<gene>
    <name evidence="4" type="ORF">DDB_G0286161</name>
</gene>
<feature type="region of interest" description="Disordered" evidence="1">
    <location>
        <begin position="301"/>
        <end position="422"/>
    </location>
</feature>
<feature type="compositionally biased region" description="Low complexity" evidence="1">
    <location>
        <begin position="345"/>
        <end position="363"/>
    </location>
</feature>
<dbReference type="InterPro" id="IPR002125">
    <property type="entry name" value="CMP_dCMP_dom"/>
</dbReference>
<dbReference type="Pfam" id="PF00383">
    <property type="entry name" value="dCMP_cyt_deam_1"/>
    <property type="match status" value="1"/>
</dbReference>
<feature type="compositionally biased region" description="Basic and acidic residues" evidence="1">
    <location>
        <begin position="373"/>
        <end position="387"/>
    </location>
</feature>
<feature type="signal peptide" evidence="2">
    <location>
        <begin position="1"/>
        <end position="23"/>
    </location>
</feature>
<dbReference type="PANTHER" id="PTHR11079">
    <property type="entry name" value="CYTOSINE DEAMINASE FAMILY MEMBER"/>
    <property type="match status" value="1"/>
</dbReference>
<dbReference type="SUPFAM" id="SSF53927">
    <property type="entry name" value="Cytidine deaminase-like"/>
    <property type="match status" value="1"/>
</dbReference>
<evidence type="ECO:0000256" key="2">
    <source>
        <dbReference type="SAM" id="SignalP"/>
    </source>
</evidence>